<organism evidence="1 2">
    <name type="scientific">Aspergillus calidoustus</name>
    <dbReference type="NCBI Taxonomy" id="454130"/>
    <lineage>
        <taxon>Eukaryota</taxon>
        <taxon>Fungi</taxon>
        <taxon>Dikarya</taxon>
        <taxon>Ascomycota</taxon>
        <taxon>Pezizomycotina</taxon>
        <taxon>Eurotiomycetes</taxon>
        <taxon>Eurotiomycetidae</taxon>
        <taxon>Eurotiales</taxon>
        <taxon>Aspergillaceae</taxon>
        <taxon>Aspergillus</taxon>
        <taxon>Aspergillus subgen. Nidulantes</taxon>
    </lineage>
</organism>
<evidence type="ECO:0000313" key="2">
    <source>
        <dbReference type="Proteomes" id="UP000054771"/>
    </source>
</evidence>
<protein>
    <submittedName>
        <fullName evidence="1">Putative Function: in S. cerevisiae FLR1 confers resistance to cerulenin</fullName>
    </submittedName>
</protein>
<dbReference type="OrthoDB" id="4133109at2759"/>
<dbReference type="STRING" id="454130.A0A0U5GFW9"/>
<dbReference type="AlphaFoldDB" id="A0A0U5GFW9"/>
<name>A0A0U5GFW9_ASPCI</name>
<accession>A0A0U5GFW9</accession>
<sequence>MILVFQGVFAFLVVAYPLYAASALGANSLMRSIFAAAFPLFGVANGRSMGYIAPGVFEFGHGAVSVSLSGSYLCGFLWMTGLLFDDG</sequence>
<keyword evidence="2" id="KW-1185">Reference proteome</keyword>
<gene>
    <name evidence="1" type="ORF">ASPCAL14448</name>
</gene>
<reference evidence="2" key="1">
    <citation type="journal article" date="2016" name="Genome Announc.">
        <title>Draft genome sequences of fungus Aspergillus calidoustus.</title>
        <authorList>
            <person name="Horn F."/>
            <person name="Linde J."/>
            <person name="Mattern D.J."/>
            <person name="Walther G."/>
            <person name="Guthke R."/>
            <person name="Scherlach K."/>
            <person name="Martin K."/>
            <person name="Brakhage A.A."/>
            <person name="Petzke L."/>
            <person name="Valiante V."/>
        </authorList>
    </citation>
    <scope>NUCLEOTIDE SEQUENCE [LARGE SCALE GENOMIC DNA]</scope>
    <source>
        <strain evidence="2">SF006504</strain>
    </source>
</reference>
<dbReference type="EMBL" id="CDMC01000025">
    <property type="protein sequence ID" value="CEL11345.1"/>
    <property type="molecule type" value="Genomic_DNA"/>
</dbReference>
<dbReference type="Proteomes" id="UP000054771">
    <property type="component" value="Unassembled WGS sequence"/>
</dbReference>
<evidence type="ECO:0000313" key="1">
    <source>
        <dbReference type="EMBL" id="CEL11345.1"/>
    </source>
</evidence>
<proteinExistence type="predicted"/>